<evidence type="ECO:0000313" key="2">
    <source>
        <dbReference type="Proteomes" id="UP001150001"/>
    </source>
</evidence>
<sequence>MKNRMEQATLRAITNNQNWCQRVAEIHQVKTELEANYWCSKKPMPTFFPNLVTLNESATQALLEEIIPVQGSYFVKDCFAALSLDPLGFTKLFDANWYIKTAQPPLRQLDGVQISEATSTEGLAEWEARWRGEENYTPIYPSSVLDSEAVRFFTAESNEQVAGITSFSDTHTLGIYNLWGEPSLFSALIGHLQMLYPNQEVVGYGDEQEVQRLESLGFEILTPLTVWGRFA</sequence>
<evidence type="ECO:0000313" key="1">
    <source>
        <dbReference type="EMBL" id="MDC5739555.1"/>
    </source>
</evidence>
<gene>
    <name evidence="1" type="ORF">OPW20_05725</name>
</gene>
<dbReference type="EMBL" id="JAPFIT010000010">
    <property type="protein sequence ID" value="MDC5739555.1"/>
    <property type="molecule type" value="Genomic_DNA"/>
</dbReference>
<accession>A0ABT5GR55</accession>
<comment type="caution">
    <text evidence="1">The sequence shown here is derived from an EMBL/GenBank/DDBJ whole genome shotgun (WGS) entry which is preliminary data.</text>
</comment>
<dbReference type="Proteomes" id="UP001150001">
    <property type="component" value="Unassembled WGS sequence"/>
</dbReference>
<organism evidence="1 2">
    <name type="scientific">Vibrio europaeus</name>
    <dbReference type="NCBI Taxonomy" id="300876"/>
    <lineage>
        <taxon>Bacteria</taxon>
        <taxon>Pseudomonadati</taxon>
        <taxon>Pseudomonadota</taxon>
        <taxon>Gammaproteobacteria</taxon>
        <taxon>Vibrionales</taxon>
        <taxon>Vibrionaceae</taxon>
        <taxon>Vibrio</taxon>
        <taxon>Vibrio oreintalis group</taxon>
    </lineage>
</organism>
<reference evidence="1" key="1">
    <citation type="submission" date="2022-11" db="EMBL/GenBank/DDBJ databases">
        <title>Role of the vibriolysin VemA secreted by the emergent pathogen Vibrio europaeus in the colonization of Manila clam mucus.</title>
        <authorList>
            <person name="Martinez C."/>
            <person name="Rodriguez S."/>
            <person name="Vences A."/>
            <person name="Barja J.L."/>
            <person name="Toranzo A.E."/>
            <person name="Dubert J."/>
        </authorList>
    </citation>
    <scope>NUCLEOTIDE SEQUENCE</scope>
    <source>
        <strain evidence="1">3454</strain>
    </source>
</reference>
<dbReference type="GeneID" id="78077776"/>
<proteinExistence type="predicted"/>
<name>A0ABT5GR55_9VIBR</name>
<protein>
    <submittedName>
        <fullName evidence="1">Uncharacterized protein</fullName>
    </submittedName>
</protein>
<keyword evidence="2" id="KW-1185">Reference proteome</keyword>
<dbReference type="RefSeq" id="WP_242423057.1">
    <property type="nucleotide sequence ID" value="NZ_JAPFIM010000018.1"/>
</dbReference>